<proteinExistence type="predicted"/>
<comment type="caution">
    <text evidence="1">The sequence shown here is derived from an EMBL/GenBank/DDBJ whole genome shotgun (WGS) entry which is preliminary data.</text>
</comment>
<dbReference type="Proteomes" id="UP000266723">
    <property type="component" value="Unassembled WGS sequence"/>
</dbReference>
<sequence length="54" mass="6181">MFERWMMSQFDRLLSVDHFRDVSVWNADIEMLGAIYIDCGVPVMLGGPTGSETR</sequence>
<organism evidence="1 2">
    <name type="scientific">Brassica cretica</name>
    <name type="common">Mustard</name>
    <dbReference type="NCBI Taxonomy" id="69181"/>
    <lineage>
        <taxon>Eukaryota</taxon>
        <taxon>Viridiplantae</taxon>
        <taxon>Streptophyta</taxon>
        <taxon>Embryophyta</taxon>
        <taxon>Tracheophyta</taxon>
        <taxon>Spermatophyta</taxon>
        <taxon>Magnoliopsida</taxon>
        <taxon>eudicotyledons</taxon>
        <taxon>Gunneridae</taxon>
        <taxon>Pentapetalae</taxon>
        <taxon>rosids</taxon>
        <taxon>malvids</taxon>
        <taxon>Brassicales</taxon>
        <taxon>Brassicaceae</taxon>
        <taxon>Brassiceae</taxon>
        <taxon>Brassica</taxon>
    </lineage>
</organism>
<evidence type="ECO:0000313" key="2">
    <source>
        <dbReference type="Proteomes" id="UP000266723"/>
    </source>
</evidence>
<gene>
    <name evidence="1" type="ORF">DY000_02007722</name>
</gene>
<reference evidence="1 2" key="1">
    <citation type="journal article" date="2020" name="BMC Genomics">
        <title>Intraspecific diversification of the crop wild relative Brassica cretica Lam. using demographic model selection.</title>
        <authorList>
            <person name="Kioukis A."/>
            <person name="Michalopoulou V.A."/>
            <person name="Briers L."/>
            <person name="Pirintsos S."/>
            <person name="Studholme D.J."/>
            <person name="Pavlidis P."/>
            <person name="Sarris P.F."/>
        </authorList>
    </citation>
    <scope>NUCLEOTIDE SEQUENCE [LARGE SCALE GENOMIC DNA]</scope>
    <source>
        <strain evidence="2">cv. PFS-1207/04</strain>
    </source>
</reference>
<accession>A0ABQ7CIP9</accession>
<name>A0ABQ7CIP9_BRACR</name>
<protein>
    <submittedName>
        <fullName evidence="1">Uncharacterized protein</fullName>
    </submittedName>
</protein>
<keyword evidence="2" id="KW-1185">Reference proteome</keyword>
<dbReference type="EMBL" id="QGKV02000832">
    <property type="protein sequence ID" value="KAF3550937.1"/>
    <property type="molecule type" value="Genomic_DNA"/>
</dbReference>
<evidence type="ECO:0000313" key="1">
    <source>
        <dbReference type="EMBL" id="KAF3550937.1"/>
    </source>
</evidence>